<evidence type="ECO:0000313" key="2">
    <source>
        <dbReference type="Proteomes" id="UP000070560"/>
    </source>
</evidence>
<organism evidence="1 2">
    <name type="scientific">Desulfofervidus auxilii</name>
    <dbReference type="NCBI Taxonomy" id="1621989"/>
    <lineage>
        <taxon>Bacteria</taxon>
        <taxon>Pseudomonadati</taxon>
        <taxon>Thermodesulfobacteriota</taxon>
        <taxon>Candidatus Desulfofervidia</taxon>
        <taxon>Candidatus Desulfofervidales</taxon>
        <taxon>Candidatus Desulfofervidaceae</taxon>
        <taxon>Candidatus Desulfofervidus</taxon>
    </lineage>
</organism>
<name>A0A7U4QJW0_DESA2</name>
<dbReference type="Proteomes" id="UP000070560">
    <property type="component" value="Chromosome"/>
</dbReference>
<accession>A0A7U4QJW0</accession>
<dbReference type="AlphaFoldDB" id="A0A7U4QJW0"/>
<dbReference type="EMBL" id="CP013015">
    <property type="protein sequence ID" value="AMM40699.1"/>
    <property type="molecule type" value="Genomic_DNA"/>
</dbReference>
<proteinExistence type="predicted"/>
<evidence type="ECO:0000313" key="1">
    <source>
        <dbReference type="EMBL" id="AMM40699.1"/>
    </source>
</evidence>
<dbReference type="RefSeq" id="WP_156469382.1">
    <property type="nucleotide sequence ID" value="NZ_CP013015.1"/>
</dbReference>
<sequence length="47" mass="5206">MTATQFAKLLNNLKSELRGKKVMVIAPNGLYLPATSELPLPYGRGFR</sequence>
<protein>
    <submittedName>
        <fullName evidence="1">Uncharacterized protein</fullName>
    </submittedName>
</protein>
<gene>
    <name evidence="1" type="ORF">HS1_000895</name>
</gene>
<keyword evidence="2" id="KW-1185">Reference proteome</keyword>
<dbReference type="KEGG" id="daw:HS1_000895"/>
<reference evidence="1 2" key="1">
    <citation type="submission" date="2015-10" db="EMBL/GenBank/DDBJ databases">
        <title>Candidatus Desulfofervidus auxilii, a hydrogenotrophic sulfate-reducing bacterium involved in the thermophilic anaerobic oxidation of methane.</title>
        <authorList>
            <person name="Krukenberg V."/>
            <person name="Richter M."/>
            <person name="Wegener G."/>
        </authorList>
    </citation>
    <scope>NUCLEOTIDE SEQUENCE [LARGE SCALE GENOMIC DNA]</scope>
    <source>
        <strain evidence="1 2">HS1</strain>
    </source>
</reference>